<evidence type="ECO:0000313" key="6">
    <source>
        <dbReference type="Proteomes" id="UP000823910"/>
    </source>
</evidence>
<dbReference type="InterPro" id="IPR018337">
    <property type="entry name" value="Cell_wall/Cho-bd_repeat"/>
</dbReference>
<name>A0A9D2N3X5_9FIRM</name>
<evidence type="ECO:0000313" key="5">
    <source>
        <dbReference type="EMBL" id="HJC07121.1"/>
    </source>
</evidence>
<reference evidence="5" key="1">
    <citation type="journal article" date="2021" name="PeerJ">
        <title>Extensive microbial diversity within the chicken gut microbiome revealed by metagenomics and culture.</title>
        <authorList>
            <person name="Gilroy R."/>
            <person name="Ravi A."/>
            <person name="Getino M."/>
            <person name="Pursley I."/>
            <person name="Horton D.L."/>
            <person name="Alikhan N.F."/>
            <person name="Baker D."/>
            <person name="Gharbi K."/>
            <person name="Hall N."/>
            <person name="Watson M."/>
            <person name="Adriaenssens E.M."/>
            <person name="Foster-Nyarko E."/>
            <person name="Jarju S."/>
            <person name="Secka A."/>
            <person name="Antonio M."/>
            <person name="Oren A."/>
            <person name="Chaudhuri R.R."/>
            <person name="La Ragione R."/>
            <person name="Hildebrand F."/>
            <person name="Pallen M.J."/>
        </authorList>
    </citation>
    <scope>NUCLEOTIDE SEQUENCE</scope>
    <source>
        <strain evidence="5">CHK180-15479</strain>
    </source>
</reference>
<protein>
    <submittedName>
        <fullName evidence="5">Cell wall-binding protein</fullName>
    </submittedName>
</protein>
<keyword evidence="4" id="KW-0732">Signal</keyword>
<proteinExistence type="predicted"/>
<evidence type="ECO:0000256" key="2">
    <source>
        <dbReference type="PROSITE-ProRule" id="PRU00591"/>
    </source>
</evidence>
<dbReference type="EMBL" id="DWWT01000071">
    <property type="protein sequence ID" value="HJC07121.1"/>
    <property type="molecule type" value="Genomic_DNA"/>
</dbReference>
<dbReference type="AlphaFoldDB" id="A0A9D2N3X5"/>
<evidence type="ECO:0000256" key="1">
    <source>
        <dbReference type="ARBA" id="ARBA00022737"/>
    </source>
</evidence>
<feature type="compositionally biased region" description="Acidic residues" evidence="3">
    <location>
        <begin position="444"/>
        <end position="454"/>
    </location>
</feature>
<dbReference type="Gene3D" id="2.10.270.10">
    <property type="entry name" value="Cholin Binding"/>
    <property type="match status" value="3"/>
</dbReference>
<comment type="caution">
    <text evidence="5">The sequence shown here is derived from an EMBL/GenBank/DDBJ whole genome shotgun (WGS) entry which is preliminary data.</text>
</comment>
<dbReference type="SUPFAM" id="SSF69360">
    <property type="entry name" value="Cell wall binding repeat"/>
    <property type="match status" value="1"/>
</dbReference>
<evidence type="ECO:0000256" key="3">
    <source>
        <dbReference type="SAM" id="MobiDB-lite"/>
    </source>
</evidence>
<reference evidence="5" key="2">
    <citation type="submission" date="2021-04" db="EMBL/GenBank/DDBJ databases">
        <authorList>
            <person name="Gilroy R."/>
        </authorList>
    </citation>
    <scope>NUCLEOTIDE SEQUENCE</scope>
    <source>
        <strain evidence="5">CHK180-15479</strain>
    </source>
</reference>
<feature type="signal peptide" evidence="4">
    <location>
        <begin position="1"/>
        <end position="26"/>
    </location>
</feature>
<sequence length="454" mass="51198">MKKRTAAVLVLAAALSFGMATVPAMAAEGWSQEGGNWVYYDANGSKVYNEWKKGADNLWRYLNGSGVMAVNDWVDSEYYVDSNGIMLTDKWLKLTDNDGEYEWYYFGSSGKMIDDTWKKIDGKWYHFDGSGRMELGWILDDMYYTGTDGVMRTGWQKLIPPDDYDEQSDKVVPSYEGSGTSDDGKYWFYFGTNGKKYVPNDSSSGDHGTRKIDGEYYCFDQDGAMQTGWRDVRSGSEDDIEDYMYFGADGKAKIGWYSIEPPAELDGYDGDVEWFYFSNSGKPRASETEQLKSSDIVRINGKSYLFNHLGNPVYGLRKVYIGAGEDDWTAYYFGTKEQSSVQRGKMKISEDNGETTQFYFSSNGRGVTGVEDGYLYYKGKLQRAADGQKYACFDIDGDYYVVNSSGKVQKDKKVENVDDVEFKTNASGILVSADGDTDVSSYAEEPEEPYCVED</sequence>
<dbReference type="Pfam" id="PF19127">
    <property type="entry name" value="Choline_bind_3"/>
    <property type="match status" value="1"/>
</dbReference>
<feature type="region of interest" description="Disordered" evidence="3">
    <location>
        <begin position="433"/>
        <end position="454"/>
    </location>
</feature>
<dbReference type="Proteomes" id="UP000823910">
    <property type="component" value="Unassembled WGS sequence"/>
</dbReference>
<feature type="repeat" description="Cell wall-binding" evidence="2">
    <location>
        <begin position="114"/>
        <end position="133"/>
    </location>
</feature>
<feature type="chain" id="PRO_5039323196" evidence="4">
    <location>
        <begin position="27"/>
        <end position="454"/>
    </location>
</feature>
<accession>A0A9D2N3X5</accession>
<dbReference type="Pfam" id="PF01473">
    <property type="entry name" value="Choline_bind_1"/>
    <property type="match status" value="2"/>
</dbReference>
<evidence type="ECO:0000256" key="4">
    <source>
        <dbReference type="SAM" id="SignalP"/>
    </source>
</evidence>
<gene>
    <name evidence="5" type="ORF">H9704_13430</name>
</gene>
<dbReference type="Gene3D" id="2.10.270.20">
    <property type="match status" value="1"/>
</dbReference>
<dbReference type="PROSITE" id="PS51170">
    <property type="entry name" value="CW"/>
    <property type="match status" value="1"/>
</dbReference>
<keyword evidence="1" id="KW-0677">Repeat</keyword>
<organism evidence="5 6">
    <name type="scientific">Candidatus Enterocloster excrementipullorum</name>
    <dbReference type="NCBI Taxonomy" id="2838559"/>
    <lineage>
        <taxon>Bacteria</taxon>
        <taxon>Bacillati</taxon>
        <taxon>Bacillota</taxon>
        <taxon>Clostridia</taxon>
        <taxon>Lachnospirales</taxon>
        <taxon>Lachnospiraceae</taxon>
        <taxon>Enterocloster</taxon>
    </lineage>
</organism>